<keyword evidence="1" id="KW-0808">Transferase</keyword>
<keyword evidence="1" id="KW-0328">Glycosyltransferase</keyword>
<protein>
    <submittedName>
        <fullName evidence="1">Alpha-2,3-sialyltransferase</fullName>
    </submittedName>
</protein>
<accession>A0A381CY31</accession>
<evidence type="ECO:0000313" key="2">
    <source>
        <dbReference type="Proteomes" id="UP000275504"/>
    </source>
</evidence>
<evidence type="ECO:0000313" key="1">
    <source>
        <dbReference type="EMBL" id="VEG62226.1"/>
    </source>
</evidence>
<dbReference type="AlphaFoldDB" id="A0A381CY31"/>
<dbReference type="GO" id="GO:0016788">
    <property type="term" value="F:hydrolase activity, acting on ester bonds"/>
    <property type="evidence" value="ECO:0007669"/>
    <property type="project" value="UniProtKB-ARBA"/>
</dbReference>
<reference evidence="1 2" key="1">
    <citation type="submission" date="2018-12" db="EMBL/GenBank/DDBJ databases">
        <authorList>
            <consortium name="Pathogen Informatics"/>
        </authorList>
    </citation>
    <scope>NUCLEOTIDE SEQUENCE [LARGE SCALE GENOMIC DNA]</scope>
    <source>
        <strain evidence="1 2">NCTC11951</strain>
    </source>
</reference>
<dbReference type="SUPFAM" id="SSF52266">
    <property type="entry name" value="SGNH hydrolase"/>
    <property type="match status" value="1"/>
</dbReference>
<gene>
    <name evidence="1" type="ORF">NCTC11951_01356</name>
</gene>
<dbReference type="InterPro" id="IPR036514">
    <property type="entry name" value="SGNH_hydro_sf"/>
</dbReference>
<dbReference type="GO" id="GO:0016757">
    <property type="term" value="F:glycosyltransferase activity"/>
    <property type="evidence" value="ECO:0007669"/>
    <property type="project" value="UniProtKB-KW"/>
</dbReference>
<proteinExistence type="predicted"/>
<dbReference type="Gene3D" id="3.40.50.1110">
    <property type="entry name" value="SGNH hydrolase"/>
    <property type="match status" value="1"/>
</dbReference>
<dbReference type="Proteomes" id="UP000275504">
    <property type="component" value="Chromosome"/>
</dbReference>
<dbReference type="EMBL" id="LR134359">
    <property type="protein sequence ID" value="VEG62226.1"/>
    <property type="molecule type" value="Genomic_DNA"/>
</dbReference>
<sequence>MNEKNVVLLGGSNSVMVNGLQKGLKEGIEKFNTTVNKEQEKLKFYNLALGASSSLQNLYELKRNRNRTILKNAKLIISESNINDSWSYNNFEIYGIIESFFTELSCLNSKILILILPFFNYNSKVINQIHKKLASKFNFNIIDINNYYEKFNLIDFSFLREKDGSHQFDIIYAQLGNSIINNIENFLTNNTHNTHSSTFHFKICEADALENLSKKISYIIALILLLMKNA</sequence>
<name>A0A381CY31_CAMJU</name>
<organism evidence="1 2">
    <name type="scientific">Campylobacter jejuni subsp. doylei</name>
    <dbReference type="NCBI Taxonomy" id="32021"/>
    <lineage>
        <taxon>Bacteria</taxon>
        <taxon>Pseudomonadati</taxon>
        <taxon>Campylobacterota</taxon>
        <taxon>Epsilonproteobacteria</taxon>
        <taxon>Campylobacterales</taxon>
        <taxon>Campylobacteraceae</taxon>
        <taxon>Campylobacter</taxon>
    </lineage>
</organism>